<evidence type="ECO:0000313" key="4">
    <source>
        <dbReference type="Proteomes" id="UP000566597"/>
    </source>
</evidence>
<sequence>MYPIDFRAKYFYLEGLYEYKNNVLAKYVRQLSNFANYQIEKNGNKLKLLLPKILRNMEPLNIVLLIPIQSVNALNLINKKWLPLNFQFRIYLSNREII</sequence>
<proteinExistence type="predicted"/>
<evidence type="ECO:0000313" key="1">
    <source>
        <dbReference type="EMBL" id="EAE1096659.1"/>
    </source>
</evidence>
<comment type="caution">
    <text evidence="2">The sequence shown here is derived from an EMBL/GenBank/DDBJ whole genome shotgun (WGS) entry which is preliminary data.</text>
</comment>
<reference evidence="1 3" key="1">
    <citation type="submission" date="2018-06" db="EMBL/GenBank/DDBJ databases">
        <authorList>
            <consortium name="GenomeTrakr: Next Generation Sequencing Network for Food Pathogen Tracability"/>
        </authorList>
    </citation>
    <scope>NUCLEOTIDE SEQUENCE [LARGE SCALE GENOMIC DNA]</scope>
    <source>
        <strain evidence="1 3">FLAG-78586</strain>
    </source>
</reference>
<reference evidence="2 4" key="2">
    <citation type="submission" date="2019-04" db="EMBL/GenBank/DDBJ databases">
        <authorList>
            <person name="Ashton P.M."/>
            <person name="Dallman T."/>
            <person name="Nair S."/>
            <person name="De Pinna E."/>
            <person name="Peters T."/>
            <person name="Grant K."/>
        </authorList>
    </citation>
    <scope>NUCLEOTIDE SEQUENCE [LARGE SCALE GENOMIC DNA]</scope>
    <source>
        <strain evidence="2 4">406731</strain>
    </source>
</reference>
<dbReference type="Proteomes" id="UP000566597">
    <property type="component" value="Unassembled WGS sequence"/>
</dbReference>
<accession>A0A3T2CS76</accession>
<gene>
    <name evidence="1" type="ORF">APD94_11870</name>
    <name evidence="2" type="ORF">D4U23_12120</name>
</gene>
<protein>
    <submittedName>
        <fullName evidence="2">Uncharacterized protein</fullName>
    </submittedName>
</protein>
<name>A0A3T2CS76_LISMN</name>
<dbReference type="Proteomes" id="UP000355989">
    <property type="component" value="Unassembled WGS sequence"/>
</dbReference>
<organism evidence="2 4">
    <name type="scientific">Listeria monocytogenes</name>
    <dbReference type="NCBI Taxonomy" id="1639"/>
    <lineage>
        <taxon>Bacteria</taxon>
        <taxon>Bacillati</taxon>
        <taxon>Bacillota</taxon>
        <taxon>Bacilli</taxon>
        <taxon>Bacillales</taxon>
        <taxon>Listeriaceae</taxon>
        <taxon>Listeria</taxon>
    </lineage>
</organism>
<dbReference type="EMBL" id="AABEVT010000007">
    <property type="protein sequence ID" value="EAH0253136.1"/>
    <property type="molecule type" value="Genomic_DNA"/>
</dbReference>
<dbReference type="AlphaFoldDB" id="A0A3T2CS76"/>
<dbReference type="EMBL" id="AAAQOE010000004">
    <property type="protein sequence ID" value="EAE1096659.1"/>
    <property type="molecule type" value="Genomic_DNA"/>
</dbReference>
<evidence type="ECO:0000313" key="3">
    <source>
        <dbReference type="Proteomes" id="UP000355989"/>
    </source>
</evidence>
<evidence type="ECO:0000313" key="2">
    <source>
        <dbReference type="EMBL" id="EAH0253136.1"/>
    </source>
</evidence>